<evidence type="ECO:0000313" key="12">
    <source>
        <dbReference type="Proteomes" id="UP000468668"/>
    </source>
</evidence>
<evidence type="ECO:0000256" key="5">
    <source>
        <dbReference type="ARBA" id="ARBA00022605"/>
    </source>
</evidence>
<keyword evidence="6" id="KW-0547">Nucleotide-binding</keyword>
<keyword evidence="9" id="KW-0368">Histidine biosynthesis</keyword>
<reference evidence="11 12" key="1">
    <citation type="submission" date="2019-09" db="EMBL/GenBank/DDBJ databases">
        <title>Whole genome shotgun sequencing (WGS) of Ellagibacter isourolithinifaciens DSM 104140(T) and Adlercreutzia muris DSM 29508(T).</title>
        <authorList>
            <person name="Stoll D.A."/>
            <person name="Danylec N."/>
            <person name="Huch M."/>
        </authorList>
    </citation>
    <scope>NUCLEOTIDE SEQUENCE [LARGE SCALE GENOMIC DNA]</scope>
    <source>
        <strain evidence="11 12">DSM 104140</strain>
    </source>
</reference>
<comment type="caution">
    <text evidence="11">The sequence shown here is derived from an EMBL/GenBank/DDBJ whole genome shotgun (WGS) entry which is preliminary data.</text>
</comment>
<evidence type="ECO:0000256" key="3">
    <source>
        <dbReference type="ARBA" id="ARBA00012414"/>
    </source>
</evidence>
<evidence type="ECO:0000256" key="7">
    <source>
        <dbReference type="ARBA" id="ARBA00022801"/>
    </source>
</evidence>
<dbReference type="Proteomes" id="UP000468668">
    <property type="component" value="Unassembled WGS sequence"/>
</dbReference>
<dbReference type="AlphaFoldDB" id="A0A6N6NM21"/>
<name>A0A6N6NM21_9ACTN</name>
<dbReference type="Gene3D" id="1.10.287.1080">
    <property type="entry name" value="MazG-like"/>
    <property type="match status" value="1"/>
</dbReference>
<comment type="catalytic activity">
    <reaction evidence="1">
        <text>1-(5-phospho-beta-D-ribosyl)-ATP + H2O = 1-(5-phospho-beta-D-ribosyl)-5'-AMP + diphosphate + H(+)</text>
        <dbReference type="Rhea" id="RHEA:22828"/>
        <dbReference type="ChEBI" id="CHEBI:15377"/>
        <dbReference type="ChEBI" id="CHEBI:15378"/>
        <dbReference type="ChEBI" id="CHEBI:33019"/>
        <dbReference type="ChEBI" id="CHEBI:59457"/>
        <dbReference type="ChEBI" id="CHEBI:73183"/>
        <dbReference type="EC" id="3.6.1.31"/>
    </reaction>
</comment>
<protein>
    <recommendedName>
        <fullName evidence="4">Phosphoribosyl-ATP pyrophosphatase</fullName>
        <ecNumber evidence="3">3.6.1.31</ecNumber>
    </recommendedName>
</protein>
<dbReference type="SUPFAM" id="SSF101386">
    <property type="entry name" value="all-alpha NTP pyrophosphatases"/>
    <property type="match status" value="1"/>
</dbReference>
<keyword evidence="12" id="KW-1185">Reference proteome</keyword>
<accession>A0A6N6NM21</accession>
<sequence>MSEKTYVPEGEVAPSSQIATTIEALAATIRARRDAGEESYTHQLLYGPADKPLKKVMEEAGEVGLAAKDVESELVMLRAMEHHAHGHEALVAAAGERVDACTDHLRYEAADVVYHLLVVLERYGIDLDEFAAELNERMTDEERPSGAVRLKQGHVKRGK</sequence>
<dbReference type="InterPro" id="IPR008179">
    <property type="entry name" value="HisE"/>
</dbReference>
<evidence type="ECO:0000256" key="9">
    <source>
        <dbReference type="ARBA" id="ARBA00023102"/>
    </source>
</evidence>
<evidence type="ECO:0000256" key="8">
    <source>
        <dbReference type="ARBA" id="ARBA00022840"/>
    </source>
</evidence>
<dbReference type="UniPathway" id="UPA00031">
    <property type="reaction ID" value="UER00007"/>
</dbReference>
<dbReference type="GeneID" id="98657712"/>
<evidence type="ECO:0000256" key="6">
    <source>
        <dbReference type="ARBA" id="ARBA00022741"/>
    </source>
</evidence>
<evidence type="ECO:0000256" key="1">
    <source>
        <dbReference type="ARBA" id="ARBA00001460"/>
    </source>
</evidence>
<dbReference type="RefSeq" id="WP_158049314.1">
    <property type="nucleotide sequence ID" value="NZ_DBFAEO010000059.1"/>
</dbReference>
<evidence type="ECO:0000313" key="11">
    <source>
        <dbReference type="EMBL" id="KAB1640895.1"/>
    </source>
</evidence>
<dbReference type="EC" id="3.6.1.31" evidence="3"/>
<dbReference type="GO" id="GO:0000105">
    <property type="term" value="P:L-histidine biosynthetic process"/>
    <property type="evidence" value="ECO:0007669"/>
    <property type="project" value="UniProtKB-UniPathway"/>
</dbReference>
<dbReference type="PANTHER" id="PTHR42945:SF1">
    <property type="entry name" value="HISTIDINE BIOSYNTHESIS BIFUNCTIONAL PROTEIN HIS7"/>
    <property type="match status" value="1"/>
</dbReference>
<dbReference type="CDD" id="cd11534">
    <property type="entry name" value="NTP-PPase_HisIE_like"/>
    <property type="match status" value="1"/>
</dbReference>
<gene>
    <name evidence="11" type="ORF">F8C90_04745</name>
</gene>
<dbReference type="GO" id="GO:0005524">
    <property type="term" value="F:ATP binding"/>
    <property type="evidence" value="ECO:0007669"/>
    <property type="project" value="UniProtKB-KW"/>
</dbReference>
<keyword evidence="5" id="KW-0028">Amino-acid biosynthesis</keyword>
<evidence type="ECO:0000256" key="10">
    <source>
        <dbReference type="SAM" id="MobiDB-lite"/>
    </source>
</evidence>
<dbReference type="GO" id="GO:0004636">
    <property type="term" value="F:phosphoribosyl-ATP diphosphatase activity"/>
    <property type="evidence" value="ECO:0007669"/>
    <property type="project" value="UniProtKB-EC"/>
</dbReference>
<dbReference type="PANTHER" id="PTHR42945">
    <property type="entry name" value="HISTIDINE BIOSYNTHESIS BIFUNCTIONAL PROTEIN"/>
    <property type="match status" value="1"/>
</dbReference>
<feature type="region of interest" description="Disordered" evidence="10">
    <location>
        <begin position="138"/>
        <end position="159"/>
    </location>
</feature>
<dbReference type="OrthoDB" id="3176443at2"/>
<evidence type="ECO:0000256" key="4">
    <source>
        <dbReference type="ARBA" id="ARBA00013336"/>
    </source>
</evidence>
<organism evidence="11 12">
    <name type="scientific">Ellagibacter isourolithinifaciens</name>
    <dbReference type="NCBI Taxonomy" id="2137581"/>
    <lineage>
        <taxon>Bacteria</taxon>
        <taxon>Bacillati</taxon>
        <taxon>Actinomycetota</taxon>
        <taxon>Coriobacteriia</taxon>
        <taxon>Eggerthellales</taxon>
        <taxon>Eggerthellaceae</taxon>
        <taxon>Ellagibacter</taxon>
    </lineage>
</organism>
<proteinExistence type="predicted"/>
<evidence type="ECO:0000256" key="2">
    <source>
        <dbReference type="ARBA" id="ARBA00005204"/>
    </source>
</evidence>
<dbReference type="Pfam" id="PF01503">
    <property type="entry name" value="PRA-PH"/>
    <property type="match status" value="1"/>
</dbReference>
<comment type="pathway">
    <text evidence="2">Amino-acid biosynthesis; L-histidine biosynthesis; L-histidine from 5-phospho-alpha-D-ribose 1-diphosphate: step 2/9.</text>
</comment>
<dbReference type="InterPro" id="IPR021130">
    <property type="entry name" value="PRib-ATP_PPHydrolase-like"/>
</dbReference>
<keyword evidence="7" id="KW-0378">Hydrolase</keyword>
<dbReference type="EMBL" id="WAJR01000008">
    <property type="protein sequence ID" value="KAB1640895.1"/>
    <property type="molecule type" value="Genomic_DNA"/>
</dbReference>
<keyword evidence="8" id="KW-0067">ATP-binding</keyword>